<name>A0AAF0KYS8_9CAUD</name>
<keyword evidence="2" id="KW-1185">Reference proteome</keyword>
<evidence type="ECO:0000313" key="2">
    <source>
        <dbReference type="Proteomes" id="UP001223176"/>
    </source>
</evidence>
<evidence type="ECO:0000313" key="1">
    <source>
        <dbReference type="EMBL" id="WHS68332.1"/>
    </source>
</evidence>
<organism evidence="1 2">
    <name type="scientific">phage PKM.Lu.22.1</name>
    <dbReference type="NCBI Taxonomy" id="3049197"/>
    <lineage>
        <taxon>Viruses</taxon>
        <taxon>Duplodnaviria</taxon>
        <taxon>Heunggongvirae</taxon>
        <taxon>Uroviricota</taxon>
        <taxon>Caudoviricetes</taxon>
        <taxon>Grimontviridae</taxon>
    </lineage>
</organism>
<protein>
    <submittedName>
        <fullName evidence="1">Uncharacterized protein</fullName>
    </submittedName>
</protein>
<proteinExistence type="predicted"/>
<dbReference type="Proteomes" id="UP001223176">
    <property type="component" value="Segment"/>
</dbReference>
<accession>A0AAF0KYS8</accession>
<dbReference type="EMBL" id="OQ829281">
    <property type="protein sequence ID" value="WHS68332.1"/>
    <property type="molecule type" value="Genomic_DNA"/>
</dbReference>
<sequence>MMDSDFEIAGMTFRLDEDAGVIECSDPFRFNDNDED</sequence>
<reference evidence="1" key="1">
    <citation type="submission" date="2023-04" db="EMBL/GenBank/DDBJ databases">
        <title>Isolation and Characterization of Novel Plasmid-specific Phages Infecting Bacteria Carrying Diverse Conjugative Plasmids.</title>
        <authorList>
            <person name="Parra B."/>
            <person name="Cockx B."/>
            <person name="Lutz V.T."/>
            <person name="Bronsted L."/>
            <person name="Smets B.F."/>
            <person name="Dechesne A."/>
        </authorList>
    </citation>
    <scope>NUCLEOTIDE SEQUENCE</scope>
</reference>